<evidence type="ECO:0000256" key="2">
    <source>
        <dbReference type="ARBA" id="ARBA00012251"/>
    </source>
</evidence>
<dbReference type="InterPro" id="IPR031127">
    <property type="entry name" value="E3_UB_ligase_RBR"/>
</dbReference>
<sequence length="354" mass="39674">MATLTIKSAHPIKFDDEMMALALQLEEIECQPAIQKGKYKADSPPDLELAFTAFQKEVQMHIQFLNDLNLAHSIARAVDTDAQAIAASVQVEGREERDRRLALQLGGQNPDDAPPPYVEIGESLPAQSVEPSSRLYAELQMEALKQPFPIVLEDDQKCVAGPSTSYADRQLQAFEKLAMCDAQCIACDDNLRNADVMRAPCGCVYCRSCLKTVFLNAAKDEELFPPRCCREPIPLELVAPYMSREESEHFKKKQIEYSTQNRTYCCNRQCGEFVHPAQVVKGDGANCSQCGTVTCVHCKQAYHYGDCPEDEAMQTTLALARELGWQRCFNCQRMVGLYTGCNHITYVTSFPDFR</sequence>
<evidence type="ECO:0000256" key="3">
    <source>
        <dbReference type="ARBA" id="ARBA00022679"/>
    </source>
</evidence>
<dbReference type="InterPro" id="IPR002867">
    <property type="entry name" value="IBR_dom"/>
</dbReference>
<evidence type="ECO:0000256" key="5">
    <source>
        <dbReference type="ARBA" id="ARBA00022737"/>
    </source>
</evidence>
<organism evidence="10 11">
    <name type="scientific">Venturia effusa</name>
    <dbReference type="NCBI Taxonomy" id="50376"/>
    <lineage>
        <taxon>Eukaryota</taxon>
        <taxon>Fungi</taxon>
        <taxon>Dikarya</taxon>
        <taxon>Ascomycota</taxon>
        <taxon>Pezizomycotina</taxon>
        <taxon>Dothideomycetes</taxon>
        <taxon>Pleosporomycetidae</taxon>
        <taxon>Venturiales</taxon>
        <taxon>Venturiaceae</taxon>
        <taxon>Venturia</taxon>
    </lineage>
</organism>
<keyword evidence="6" id="KW-0863">Zinc-finger</keyword>
<keyword evidence="8" id="KW-0862">Zinc</keyword>
<dbReference type="PROSITE" id="PS51873">
    <property type="entry name" value="TRIAD"/>
    <property type="match status" value="1"/>
</dbReference>
<dbReference type="EC" id="2.3.2.31" evidence="2"/>
<dbReference type="Proteomes" id="UP000316270">
    <property type="component" value="Chromosome 13"/>
</dbReference>
<accession>A0A517LJ15</accession>
<dbReference type="GO" id="GO:0061630">
    <property type="term" value="F:ubiquitin protein ligase activity"/>
    <property type="evidence" value="ECO:0007669"/>
    <property type="project" value="UniProtKB-EC"/>
</dbReference>
<evidence type="ECO:0000259" key="9">
    <source>
        <dbReference type="PROSITE" id="PS51873"/>
    </source>
</evidence>
<gene>
    <name evidence="10" type="ORF">FKW77_006893</name>
</gene>
<evidence type="ECO:0000313" key="10">
    <source>
        <dbReference type="EMBL" id="QDS75638.1"/>
    </source>
</evidence>
<feature type="domain" description="RING-type" evidence="9">
    <location>
        <begin position="180"/>
        <end position="354"/>
    </location>
</feature>
<dbReference type="STRING" id="50376.A0A517LJ15"/>
<evidence type="ECO:0000256" key="7">
    <source>
        <dbReference type="ARBA" id="ARBA00022786"/>
    </source>
</evidence>
<dbReference type="PANTHER" id="PTHR11685">
    <property type="entry name" value="RBR FAMILY RING FINGER AND IBR DOMAIN-CONTAINING"/>
    <property type="match status" value="1"/>
</dbReference>
<keyword evidence="5" id="KW-0677">Repeat</keyword>
<reference evidence="10 11" key="1">
    <citation type="submission" date="2019-07" db="EMBL/GenBank/DDBJ databases">
        <title>Finished genome of Venturia effusa.</title>
        <authorList>
            <person name="Young C.A."/>
            <person name="Cox M.P."/>
            <person name="Ganley A.R.D."/>
            <person name="David W.J."/>
        </authorList>
    </citation>
    <scope>NUCLEOTIDE SEQUENCE [LARGE SCALE GENOMIC DNA]</scope>
    <source>
        <strain evidence="11">albino</strain>
    </source>
</reference>
<evidence type="ECO:0000256" key="8">
    <source>
        <dbReference type="ARBA" id="ARBA00022833"/>
    </source>
</evidence>
<dbReference type="OrthoDB" id="10009520at2759"/>
<dbReference type="Pfam" id="PF01485">
    <property type="entry name" value="IBR"/>
    <property type="match status" value="1"/>
</dbReference>
<comment type="catalytic activity">
    <reaction evidence="1">
        <text>[E2 ubiquitin-conjugating enzyme]-S-ubiquitinyl-L-cysteine + [acceptor protein]-L-lysine = [E2 ubiquitin-conjugating enzyme]-L-cysteine + [acceptor protein]-N(6)-ubiquitinyl-L-lysine.</text>
        <dbReference type="EC" id="2.3.2.31"/>
    </reaction>
</comment>
<keyword evidence="3" id="KW-0808">Transferase</keyword>
<evidence type="ECO:0000256" key="4">
    <source>
        <dbReference type="ARBA" id="ARBA00022723"/>
    </source>
</evidence>
<proteinExistence type="predicted"/>
<keyword evidence="7" id="KW-0833">Ubl conjugation pathway</keyword>
<evidence type="ECO:0000256" key="6">
    <source>
        <dbReference type="ARBA" id="ARBA00022771"/>
    </source>
</evidence>
<dbReference type="EMBL" id="CP042197">
    <property type="protein sequence ID" value="QDS75638.1"/>
    <property type="molecule type" value="Genomic_DNA"/>
</dbReference>
<evidence type="ECO:0000313" key="11">
    <source>
        <dbReference type="Proteomes" id="UP000316270"/>
    </source>
</evidence>
<evidence type="ECO:0000256" key="1">
    <source>
        <dbReference type="ARBA" id="ARBA00001798"/>
    </source>
</evidence>
<keyword evidence="11" id="KW-1185">Reference proteome</keyword>
<name>A0A517LJ15_9PEZI</name>
<keyword evidence="4" id="KW-0479">Metal-binding</keyword>
<dbReference type="AlphaFoldDB" id="A0A517LJ15"/>
<protein>
    <recommendedName>
        <fullName evidence="2">RBR-type E3 ubiquitin transferase</fullName>
        <ecNumber evidence="2">2.3.2.31</ecNumber>
    </recommendedName>
</protein>
<dbReference type="GO" id="GO:0016567">
    <property type="term" value="P:protein ubiquitination"/>
    <property type="evidence" value="ECO:0007669"/>
    <property type="project" value="InterPro"/>
</dbReference>
<dbReference type="GO" id="GO:0008270">
    <property type="term" value="F:zinc ion binding"/>
    <property type="evidence" value="ECO:0007669"/>
    <property type="project" value="UniProtKB-KW"/>
</dbReference>
<dbReference type="CDD" id="cd20335">
    <property type="entry name" value="BRcat_RBR"/>
    <property type="match status" value="1"/>
</dbReference>
<dbReference type="InterPro" id="IPR044066">
    <property type="entry name" value="TRIAD_supradom"/>
</dbReference>